<dbReference type="SMART" id="SM00388">
    <property type="entry name" value="HisKA"/>
    <property type="match status" value="1"/>
</dbReference>
<dbReference type="SUPFAM" id="SSF47384">
    <property type="entry name" value="Homodimeric domain of signal transducing histidine kinase"/>
    <property type="match status" value="1"/>
</dbReference>
<evidence type="ECO:0000256" key="4">
    <source>
        <dbReference type="ARBA" id="ARBA00022475"/>
    </source>
</evidence>
<keyword evidence="10" id="KW-0902">Two-component regulatory system</keyword>
<dbReference type="Gene3D" id="3.30.450.20">
    <property type="entry name" value="PAS domain"/>
    <property type="match status" value="1"/>
</dbReference>
<keyword evidence="6" id="KW-0808">Transferase</keyword>
<dbReference type="SUPFAM" id="SSF55874">
    <property type="entry name" value="ATPase domain of HSP90 chaperone/DNA topoisomerase II/histidine kinase"/>
    <property type="match status" value="1"/>
</dbReference>
<protein>
    <recommendedName>
        <fullName evidence="3">histidine kinase</fullName>
        <ecNumber evidence="3">2.7.13.3</ecNumber>
    </recommendedName>
</protein>
<dbReference type="Pfam" id="PF00512">
    <property type="entry name" value="HisKA"/>
    <property type="match status" value="1"/>
</dbReference>
<dbReference type="EC" id="2.7.13.3" evidence="3"/>
<evidence type="ECO:0000256" key="2">
    <source>
        <dbReference type="ARBA" id="ARBA00004651"/>
    </source>
</evidence>
<dbReference type="InterPro" id="IPR036890">
    <property type="entry name" value="HATPase_C_sf"/>
</dbReference>
<keyword evidence="7 11" id="KW-0812">Transmembrane</keyword>
<organism evidence="13 14">
    <name type="scientific">Marinobacterium maritimum</name>
    <dbReference type="NCBI Taxonomy" id="500162"/>
    <lineage>
        <taxon>Bacteria</taxon>
        <taxon>Pseudomonadati</taxon>
        <taxon>Pseudomonadota</taxon>
        <taxon>Gammaproteobacteria</taxon>
        <taxon>Oceanospirillales</taxon>
        <taxon>Oceanospirillaceae</taxon>
        <taxon>Marinobacterium</taxon>
    </lineage>
</organism>
<sequence>MPARRKGVTPSGLLSTQRWVWRALVRSALIPLLLVETLLVGVYLFSSGYIREGNIDLLRDQADEQLINTARLEVNVINEQVRTITGLVEMYRRSVGRALSAPPPDSGEGQYSRNAAGVLFSPNNDGRAASFYSAITPVERQDIGKVYQLESLDPLMLDMMQTHAMVNAIYFNSWDGYNRIYPWFDTTAQYEPDTVARDYPFYYAADALHNPGRDVVWTDVYVDPAGLGWMTSAVAPVYRGDFLEGVVGVDVTVATIVKQIQQLDIPWQGYAVLINRQGTIMALPPRGERDFGLEELTAFNYSAGVPGENFKPERFNIRRRQDTAALADRMLAESDGQGVLVLNGQLKRVAWREVETAGWQLLTIVDEAAIYRSADELARHFRTIGFLLILGLVLFYLLFFAYIWRRSVWLSRAVSAPLATLNRVLSEIGQERYDQPRLQFKLHELQQSADAVVKMGAALGRANRAKNRFLSSISHELRTPLTSIIGFAQLAQSSDNLGEDERACVDEILRASEHLLCLINDVLDLAQVQAEQIHVHPESLCLAELVDTCLRMVQPQAAEKSIQLQAFRQGRQLEAWADANRLKQILINLLSNAIKYNHPGGQVRVECAQQGRRVRISVVDTGTGISPDKRSELFLPFNRLGYENSNIPGTGIGLSISKQLVELMGGDIGCDSQPGKGSTFWIELPQVAITQD</sequence>
<keyword evidence="9 11" id="KW-1133">Transmembrane helix</keyword>
<dbReference type="InterPro" id="IPR004358">
    <property type="entry name" value="Sig_transdc_His_kin-like_C"/>
</dbReference>
<dbReference type="CDD" id="cd16922">
    <property type="entry name" value="HATPase_EvgS-ArcB-TorS-like"/>
    <property type="match status" value="1"/>
</dbReference>
<evidence type="ECO:0000256" key="6">
    <source>
        <dbReference type="ARBA" id="ARBA00022679"/>
    </source>
</evidence>
<evidence type="ECO:0000256" key="7">
    <source>
        <dbReference type="ARBA" id="ARBA00022692"/>
    </source>
</evidence>
<evidence type="ECO:0000259" key="12">
    <source>
        <dbReference type="PROSITE" id="PS50109"/>
    </source>
</evidence>
<comment type="caution">
    <text evidence="13">The sequence shown here is derived from an EMBL/GenBank/DDBJ whole genome shotgun (WGS) entry which is preliminary data.</text>
</comment>
<proteinExistence type="predicted"/>
<keyword evidence="5" id="KW-0597">Phosphoprotein</keyword>
<evidence type="ECO:0000313" key="14">
    <source>
        <dbReference type="Proteomes" id="UP001499915"/>
    </source>
</evidence>
<dbReference type="SUPFAM" id="SSF103190">
    <property type="entry name" value="Sensory domain-like"/>
    <property type="match status" value="1"/>
</dbReference>
<dbReference type="Pfam" id="PF02518">
    <property type="entry name" value="HATPase_c"/>
    <property type="match status" value="1"/>
</dbReference>
<dbReference type="Proteomes" id="UP001499915">
    <property type="component" value="Unassembled WGS sequence"/>
</dbReference>
<dbReference type="PANTHER" id="PTHR43711:SF1">
    <property type="entry name" value="HISTIDINE KINASE 1"/>
    <property type="match status" value="1"/>
</dbReference>
<dbReference type="CDD" id="cd12913">
    <property type="entry name" value="PDC1_MCP_like"/>
    <property type="match status" value="1"/>
</dbReference>
<dbReference type="CDD" id="cd00082">
    <property type="entry name" value="HisKA"/>
    <property type="match status" value="1"/>
</dbReference>
<dbReference type="Gene3D" id="3.30.565.10">
    <property type="entry name" value="Histidine kinase-like ATPase, C-terminal domain"/>
    <property type="match status" value="1"/>
</dbReference>
<gene>
    <name evidence="13" type="ORF">GCM10009104_34110</name>
</gene>
<dbReference type="InterPro" id="IPR050736">
    <property type="entry name" value="Sensor_HK_Regulatory"/>
</dbReference>
<dbReference type="PRINTS" id="PR00344">
    <property type="entry name" value="BCTRLSENSOR"/>
</dbReference>
<dbReference type="InterPro" id="IPR029151">
    <property type="entry name" value="Sensor-like_sf"/>
</dbReference>
<evidence type="ECO:0000256" key="9">
    <source>
        <dbReference type="ARBA" id="ARBA00022989"/>
    </source>
</evidence>
<dbReference type="InterPro" id="IPR005467">
    <property type="entry name" value="His_kinase_dom"/>
</dbReference>
<keyword evidence="4" id="KW-1003">Cell membrane</keyword>
<evidence type="ECO:0000256" key="11">
    <source>
        <dbReference type="SAM" id="Phobius"/>
    </source>
</evidence>
<dbReference type="EMBL" id="BAAAET010000007">
    <property type="protein sequence ID" value="GAA0701996.1"/>
    <property type="molecule type" value="Genomic_DNA"/>
</dbReference>
<dbReference type="PROSITE" id="PS50109">
    <property type="entry name" value="HIS_KIN"/>
    <property type="match status" value="1"/>
</dbReference>
<feature type="transmembrane region" description="Helical" evidence="11">
    <location>
        <begin position="20"/>
        <end position="45"/>
    </location>
</feature>
<evidence type="ECO:0000256" key="8">
    <source>
        <dbReference type="ARBA" id="ARBA00022777"/>
    </source>
</evidence>
<reference evidence="13 14" key="1">
    <citation type="journal article" date="2019" name="Int. J. Syst. Evol. Microbiol.">
        <title>The Global Catalogue of Microorganisms (GCM) 10K type strain sequencing project: providing services to taxonomists for standard genome sequencing and annotation.</title>
        <authorList>
            <consortium name="The Broad Institute Genomics Platform"/>
            <consortium name="The Broad Institute Genome Sequencing Center for Infectious Disease"/>
            <person name="Wu L."/>
            <person name="Ma J."/>
        </authorList>
    </citation>
    <scope>NUCLEOTIDE SEQUENCE [LARGE SCALE GENOMIC DNA]</scope>
    <source>
        <strain evidence="13 14">JCM 15134</strain>
    </source>
</reference>
<evidence type="ECO:0000256" key="3">
    <source>
        <dbReference type="ARBA" id="ARBA00012438"/>
    </source>
</evidence>
<evidence type="ECO:0000256" key="10">
    <source>
        <dbReference type="ARBA" id="ARBA00023012"/>
    </source>
</evidence>
<comment type="catalytic activity">
    <reaction evidence="1">
        <text>ATP + protein L-histidine = ADP + protein N-phospho-L-histidine.</text>
        <dbReference type="EC" id="2.7.13.3"/>
    </reaction>
</comment>
<dbReference type="RefSeq" id="WP_343808866.1">
    <property type="nucleotide sequence ID" value="NZ_BAAAET010000007.1"/>
</dbReference>
<dbReference type="PANTHER" id="PTHR43711">
    <property type="entry name" value="TWO-COMPONENT HISTIDINE KINASE"/>
    <property type="match status" value="1"/>
</dbReference>
<evidence type="ECO:0000256" key="5">
    <source>
        <dbReference type="ARBA" id="ARBA00022553"/>
    </source>
</evidence>
<feature type="domain" description="Histidine kinase" evidence="12">
    <location>
        <begin position="472"/>
        <end position="688"/>
    </location>
</feature>
<name>A0ABN1IAF2_9GAMM</name>
<comment type="subcellular location">
    <subcellularLocation>
        <location evidence="2">Cell membrane</location>
        <topology evidence="2">Multi-pass membrane protein</topology>
    </subcellularLocation>
</comment>
<dbReference type="Gene3D" id="1.10.287.130">
    <property type="match status" value="1"/>
</dbReference>
<keyword evidence="8" id="KW-0418">Kinase</keyword>
<evidence type="ECO:0000256" key="1">
    <source>
        <dbReference type="ARBA" id="ARBA00000085"/>
    </source>
</evidence>
<dbReference type="SMART" id="SM00387">
    <property type="entry name" value="HATPase_c"/>
    <property type="match status" value="1"/>
</dbReference>
<keyword evidence="11" id="KW-0472">Membrane</keyword>
<dbReference type="InterPro" id="IPR036097">
    <property type="entry name" value="HisK_dim/P_sf"/>
</dbReference>
<keyword evidence="14" id="KW-1185">Reference proteome</keyword>
<dbReference type="InterPro" id="IPR003661">
    <property type="entry name" value="HisK_dim/P_dom"/>
</dbReference>
<evidence type="ECO:0000313" key="13">
    <source>
        <dbReference type="EMBL" id="GAA0701996.1"/>
    </source>
</evidence>
<feature type="transmembrane region" description="Helical" evidence="11">
    <location>
        <begin position="384"/>
        <end position="404"/>
    </location>
</feature>
<accession>A0ABN1IAF2</accession>
<dbReference type="InterPro" id="IPR003594">
    <property type="entry name" value="HATPase_dom"/>
</dbReference>